<comment type="subunit">
    <text evidence="3 13">Monomer.</text>
</comment>
<evidence type="ECO:0000313" key="14">
    <source>
        <dbReference type="EMBL" id="ELY21110.1"/>
    </source>
</evidence>
<comment type="subcellular location">
    <subcellularLocation>
        <location evidence="1">Cell outer membrane</location>
        <topology evidence="1">Lipid-anchor</topology>
    </subcellularLocation>
</comment>
<evidence type="ECO:0000256" key="13">
    <source>
        <dbReference type="HAMAP-Rule" id="MF_00233"/>
    </source>
</evidence>
<dbReference type="GO" id="GO:0015031">
    <property type="term" value="P:protein transport"/>
    <property type="evidence" value="ECO:0007669"/>
    <property type="project" value="UniProtKB-KW"/>
</dbReference>
<keyword evidence="9" id="KW-0564">Palmitate</keyword>
<comment type="similarity">
    <text evidence="2 13">Belongs to the LolB family.</text>
</comment>
<dbReference type="PATRIC" id="fig|1204738.3.peg.2980"/>
<dbReference type="HAMAP" id="MF_00233">
    <property type="entry name" value="LolB"/>
    <property type="match status" value="1"/>
</dbReference>
<dbReference type="AlphaFoldDB" id="L9U885"/>
<dbReference type="Pfam" id="PF03550">
    <property type="entry name" value="LolB"/>
    <property type="match status" value="1"/>
</dbReference>
<keyword evidence="8 13" id="KW-0472">Membrane</keyword>
<dbReference type="GO" id="GO:0009279">
    <property type="term" value="C:cell outer membrane"/>
    <property type="evidence" value="ECO:0007669"/>
    <property type="project" value="UniProtKB-SubCell"/>
</dbReference>
<evidence type="ECO:0000256" key="4">
    <source>
        <dbReference type="ARBA" id="ARBA00016202"/>
    </source>
</evidence>
<dbReference type="SUPFAM" id="SSF89392">
    <property type="entry name" value="Prokaryotic lipoproteins and lipoprotein localization factors"/>
    <property type="match status" value="1"/>
</dbReference>
<keyword evidence="12 14" id="KW-0449">Lipoprotein</keyword>
<keyword evidence="11 13" id="KW-0998">Cell outer membrane</keyword>
<dbReference type="NCBIfam" id="TIGR00548">
    <property type="entry name" value="lolB"/>
    <property type="match status" value="1"/>
</dbReference>
<accession>L9U885</accession>
<evidence type="ECO:0000256" key="9">
    <source>
        <dbReference type="ARBA" id="ARBA00023139"/>
    </source>
</evidence>
<name>L9U885_9GAMM</name>
<comment type="function">
    <text evidence="13">Plays a critical role in the incorporation of lipoproteins in the outer membrane after they are released by the LolA protein.</text>
</comment>
<gene>
    <name evidence="13" type="primary">lolB</name>
    <name evidence="14" type="ORF">HALTITAN_1983</name>
</gene>
<comment type="caution">
    <text evidence="14">The sequence shown here is derived from an EMBL/GenBank/DDBJ whole genome shotgun (WGS) entry which is preliminary data.</text>
</comment>
<evidence type="ECO:0000256" key="5">
    <source>
        <dbReference type="ARBA" id="ARBA00022448"/>
    </source>
</evidence>
<sequence length="234" mass="26808">MLPLRYNHLTWSLFMLTLTSPSPRWPLTRHTSRLWLAGFALLLLAGCASQAPMDESGRQAGQWERQQADVEAFDTWTLVGKAGLRTPEENVSANLDWNQTPYYFRMLISGPFGGGRNVLEGREGRFSLSNSDGRFEAETPEALMEEQLGWSLPVTAMPNWVRGLPGDPDNDNTGSYQLETDELGFPSHLTQDGWEIDYRDWEKVDDLWLPRRMVMHYDDVRITLVVNQWQASEE</sequence>
<dbReference type="GO" id="GO:0044874">
    <property type="term" value="P:lipoprotein localization to outer membrane"/>
    <property type="evidence" value="ECO:0007669"/>
    <property type="project" value="UniProtKB-UniRule"/>
</dbReference>
<dbReference type="Proteomes" id="UP000011651">
    <property type="component" value="Unassembled WGS sequence"/>
</dbReference>
<organism evidence="14 15">
    <name type="scientific">Vreelandella titanicae BH1</name>
    <dbReference type="NCBI Taxonomy" id="1204738"/>
    <lineage>
        <taxon>Bacteria</taxon>
        <taxon>Pseudomonadati</taxon>
        <taxon>Pseudomonadota</taxon>
        <taxon>Gammaproteobacteria</taxon>
        <taxon>Oceanospirillales</taxon>
        <taxon>Halomonadaceae</taxon>
        <taxon>Vreelandella</taxon>
    </lineage>
</organism>
<evidence type="ECO:0000256" key="8">
    <source>
        <dbReference type="ARBA" id="ARBA00023136"/>
    </source>
</evidence>
<dbReference type="Gene3D" id="2.50.20.10">
    <property type="entry name" value="Lipoprotein localisation LolA/LolB/LppX"/>
    <property type="match status" value="1"/>
</dbReference>
<evidence type="ECO:0000256" key="3">
    <source>
        <dbReference type="ARBA" id="ARBA00011245"/>
    </source>
</evidence>
<evidence type="ECO:0000313" key="15">
    <source>
        <dbReference type="Proteomes" id="UP000011651"/>
    </source>
</evidence>
<evidence type="ECO:0000256" key="1">
    <source>
        <dbReference type="ARBA" id="ARBA00004459"/>
    </source>
</evidence>
<keyword evidence="7 13" id="KW-0653">Protein transport</keyword>
<dbReference type="CDD" id="cd16326">
    <property type="entry name" value="LolB"/>
    <property type="match status" value="1"/>
</dbReference>
<evidence type="ECO:0000256" key="12">
    <source>
        <dbReference type="ARBA" id="ARBA00023288"/>
    </source>
</evidence>
<reference evidence="14 15" key="1">
    <citation type="journal article" date="2013" name="Genome Announc.">
        <title>Draft Genome of the Marine Gammaproteobacterium Halomonas titanicae.</title>
        <authorList>
            <person name="Sanchez-Porro C."/>
            <person name="de la Haba R.R."/>
            <person name="Cruz-Hernandez N."/>
            <person name="Gonzalez J.M."/>
            <person name="Reyes-Guirao C."/>
            <person name="Navarro-Sampedro L."/>
            <person name="Carballo M."/>
            <person name="Ventosa A."/>
        </authorList>
    </citation>
    <scope>NUCLEOTIDE SEQUENCE [LARGE SCALE GENOMIC DNA]</scope>
    <source>
        <strain evidence="14 15">BH1</strain>
    </source>
</reference>
<proteinExistence type="inferred from homology"/>
<dbReference type="InterPro" id="IPR004565">
    <property type="entry name" value="OM_lipoprot_LolB"/>
</dbReference>
<evidence type="ECO:0000256" key="7">
    <source>
        <dbReference type="ARBA" id="ARBA00022927"/>
    </source>
</evidence>
<evidence type="ECO:0000256" key="2">
    <source>
        <dbReference type="ARBA" id="ARBA00009696"/>
    </source>
</evidence>
<keyword evidence="6" id="KW-0732">Signal</keyword>
<protein>
    <recommendedName>
        <fullName evidence="4 13">Outer-membrane lipoprotein LolB</fullName>
    </recommendedName>
</protein>
<keyword evidence="10 13" id="KW-0143">Chaperone</keyword>
<keyword evidence="5 13" id="KW-0813">Transport</keyword>
<evidence type="ECO:0000256" key="6">
    <source>
        <dbReference type="ARBA" id="ARBA00022729"/>
    </source>
</evidence>
<dbReference type="InterPro" id="IPR029046">
    <property type="entry name" value="LolA/LolB/LppX"/>
</dbReference>
<evidence type="ECO:0000256" key="11">
    <source>
        <dbReference type="ARBA" id="ARBA00023237"/>
    </source>
</evidence>
<dbReference type="EMBL" id="AOPO01000008">
    <property type="protein sequence ID" value="ELY21110.1"/>
    <property type="molecule type" value="Genomic_DNA"/>
</dbReference>
<evidence type="ECO:0000256" key="10">
    <source>
        <dbReference type="ARBA" id="ARBA00023186"/>
    </source>
</evidence>